<protein>
    <submittedName>
        <fullName evidence="1">Uncharacterized protein</fullName>
    </submittedName>
</protein>
<sequence length="64" mass="7451">MEAEEYKFIFADFEFLTQVKGLLHKLLHEGKGTFPTVHSKRFEKLSSRCMGLISEVQTSLKSWD</sequence>
<reference evidence="1" key="2">
    <citation type="journal article" date="2023" name="Science">
        <title>Genomic signatures of disease resistance in endangered staghorn corals.</title>
        <authorList>
            <person name="Vollmer S.V."/>
            <person name="Selwyn J.D."/>
            <person name="Despard B.A."/>
            <person name="Roesel C.L."/>
        </authorList>
    </citation>
    <scope>NUCLEOTIDE SEQUENCE</scope>
    <source>
        <strain evidence="1">K2</strain>
    </source>
</reference>
<comment type="caution">
    <text evidence="1">The sequence shown here is derived from an EMBL/GenBank/DDBJ whole genome shotgun (WGS) entry which is preliminary data.</text>
</comment>
<proteinExistence type="predicted"/>
<keyword evidence="2" id="KW-1185">Reference proteome</keyword>
<dbReference type="Proteomes" id="UP001249851">
    <property type="component" value="Unassembled WGS sequence"/>
</dbReference>
<dbReference type="EMBL" id="JARQWQ010000034">
    <property type="protein sequence ID" value="KAK2560923.1"/>
    <property type="molecule type" value="Genomic_DNA"/>
</dbReference>
<dbReference type="AlphaFoldDB" id="A0AAD9QGI8"/>
<reference evidence="1" key="1">
    <citation type="journal article" date="2023" name="G3 (Bethesda)">
        <title>Whole genome assembly and annotation of the endangered Caribbean coral Acropora cervicornis.</title>
        <authorList>
            <person name="Selwyn J.D."/>
            <person name="Vollmer S.V."/>
        </authorList>
    </citation>
    <scope>NUCLEOTIDE SEQUENCE</scope>
    <source>
        <strain evidence="1">K2</strain>
    </source>
</reference>
<accession>A0AAD9QGI8</accession>
<evidence type="ECO:0000313" key="1">
    <source>
        <dbReference type="EMBL" id="KAK2560923.1"/>
    </source>
</evidence>
<organism evidence="1 2">
    <name type="scientific">Acropora cervicornis</name>
    <name type="common">Staghorn coral</name>
    <dbReference type="NCBI Taxonomy" id="6130"/>
    <lineage>
        <taxon>Eukaryota</taxon>
        <taxon>Metazoa</taxon>
        <taxon>Cnidaria</taxon>
        <taxon>Anthozoa</taxon>
        <taxon>Hexacorallia</taxon>
        <taxon>Scleractinia</taxon>
        <taxon>Astrocoeniina</taxon>
        <taxon>Acroporidae</taxon>
        <taxon>Acropora</taxon>
    </lineage>
</organism>
<gene>
    <name evidence="1" type="ORF">P5673_016038</name>
</gene>
<name>A0AAD9QGI8_ACRCE</name>
<evidence type="ECO:0000313" key="2">
    <source>
        <dbReference type="Proteomes" id="UP001249851"/>
    </source>
</evidence>